<accession>A0ABS4IRK6</accession>
<dbReference type="EMBL" id="JAGGLB010000003">
    <property type="protein sequence ID" value="MBP1989770.1"/>
    <property type="molecule type" value="Genomic_DNA"/>
</dbReference>
<proteinExistence type="predicted"/>
<comment type="caution">
    <text evidence="1">The sequence shown here is derived from an EMBL/GenBank/DDBJ whole genome shotgun (WGS) entry which is preliminary data.</text>
</comment>
<reference evidence="1 2" key="1">
    <citation type="submission" date="2021-03" db="EMBL/GenBank/DDBJ databases">
        <title>Genomic Encyclopedia of Type Strains, Phase IV (KMG-IV): sequencing the most valuable type-strain genomes for metagenomic binning, comparative biology and taxonomic classification.</title>
        <authorList>
            <person name="Goeker M."/>
        </authorList>
    </citation>
    <scope>NUCLEOTIDE SEQUENCE [LARGE SCALE GENOMIC DNA]</scope>
    <source>
        <strain evidence="1 2">DSM 26048</strain>
    </source>
</reference>
<evidence type="ECO:0000313" key="1">
    <source>
        <dbReference type="EMBL" id="MBP1989770.1"/>
    </source>
</evidence>
<name>A0ABS4IRK6_9BACL</name>
<gene>
    <name evidence="1" type="ORF">J2Z66_001368</name>
</gene>
<sequence length="33" mass="3855">MPDVLEEWIIEADINSMQTAMELGKIRSEDRPH</sequence>
<evidence type="ECO:0000313" key="2">
    <source>
        <dbReference type="Proteomes" id="UP001519287"/>
    </source>
</evidence>
<organism evidence="1 2">
    <name type="scientific">Paenibacillus eucommiae</name>
    <dbReference type="NCBI Taxonomy" id="1355755"/>
    <lineage>
        <taxon>Bacteria</taxon>
        <taxon>Bacillati</taxon>
        <taxon>Bacillota</taxon>
        <taxon>Bacilli</taxon>
        <taxon>Bacillales</taxon>
        <taxon>Paenibacillaceae</taxon>
        <taxon>Paenibacillus</taxon>
    </lineage>
</organism>
<keyword evidence="2" id="KW-1185">Reference proteome</keyword>
<protein>
    <submittedName>
        <fullName evidence="1">Uncharacterized protein</fullName>
    </submittedName>
</protein>
<dbReference type="Proteomes" id="UP001519287">
    <property type="component" value="Unassembled WGS sequence"/>
</dbReference>